<sequence length="80" mass="9681">MLIIMKLLFTVGDRFKFKKTHDSIMHNIYISPDCYNHEIFISFRLRYRVCVCLRERERKIKYIFNCICYGFKSSISGLLC</sequence>
<name>A0A0L8GR50_OCTBM</name>
<protein>
    <submittedName>
        <fullName evidence="1">Uncharacterized protein</fullName>
    </submittedName>
</protein>
<organism evidence="1">
    <name type="scientific">Octopus bimaculoides</name>
    <name type="common">California two-spotted octopus</name>
    <dbReference type="NCBI Taxonomy" id="37653"/>
    <lineage>
        <taxon>Eukaryota</taxon>
        <taxon>Metazoa</taxon>
        <taxon>Spiralia</taxon>
        <taxon>Lophotrochozoa</taxon>
        <taxon>Mollusca</taxon>
        <taxon>Cephalopoda</taxon>
        <taxon>Coleoidea</taxon>
        <taxon>Octopodiformes</taxon>
        <taxon>Octopoda</taxon>
        <taxon>Incirrata</taxon>
        <taxon>Octopodidae</taxon>
        <taxon>Octopus</taxon>
    </lineage>
</organism>
<reference evidence="1" key="1">
    <citation type="submission" date="2015-07" db="EMBL/GenBank/DDBJ databases">
        <title>MeaNS - Measles Nucleotide Surveillance Program.</title>
        <authorList>
            <person name="Tran T."/>
            <person name="Druce J."/>
        </authorList>
    </citation>
    <scope>NUCLEOTIDE SEQUENCE</scope>
    <source>
        <strain evidence="1">UCB-OBI-ISO-001</strain>
        <tissue evidence="1">Gonad</tissue>
    </source>
</reference>
<evidence type="ECO:0000313" key="1">
    <source>
        <dbReference type="EMBL" id="KOF79541.1"/>
    </source>
</evidence>
<gene>
    <name evidence="1" type="ORF">OCBIM_22029299mg</name>
</gene>
<proteinExistence type="predicted"/>
<dbReference type="AlphaFoldDB" id="A0A0L8GR50"/>
<dbReference type="EMBL" id="KQ420701">
    <property type="protein sequence ID" value="KOF79541.1"/>
    <property type="molecule type" value="Genomic_DNA"/>
</dbReference>
<accession>A0A0L8GR50</accession>